<keyword evidence="6" id="KW-0449">Lipoprotein</keyword>
<evidence type="ECO:0000256" key="1">
    <source>
        <dbReference type="ARBA" id="ARBA00004193"/>
    </source>
</evidence>
<dbReference type="Pfam" id="PF02608">
    <property type="entry name" value="Bmp"/>
    <property type="match status" value="1"/>
</dbReference>
<evidence type="ECO:0000256" key="2">
    <source>
        <dbReference type="ARBA" id="ARBA00008610"/>
    </source>
</evidence>
<dbReference type="Gene3D" id="3.40.50.2300">
    <property type="match status" value="2"/>
</dbReference>
<dbReference type="PANTHER" id="PTHR34296:SF2">
    <property type="entry name" value="ABC TRANSPORTER GUANOSINE-BINDING PROTEIN NUPN"/>
    <property type="match status" value="1"/>
</dbReference>
<evidence type="ECO:0000313" key="9">
    <source>
        <dbReference type="EMBL" id="RKH44857.1"/>
    </source>
</evidence>
<protein>
    <submittedName>
        <fullName evidence="9">BMP family ABC transporter substrate-binding protein</fullName>
    </submittedName>
</protein>
<feature type="domain" description="ABC transporter substrate-binding protein PnrA-like" evidence="8">
    <location>
        <begin position="52"/>
        <end position="368"/>
    </location>
</feature>
<accession>A0A3A8NKH5</accession>
<gene>
    <name evidence="9" type="ORF">D7V93_35885</name>
</gene>
<evidence type="ECO:0000259" key="8">
    <source>
        <dbReference type="Pfam" id="PF02608"/>
    </source>
</evidence>
<dbReference type="SUPFAM" id="SSF53822">
    <property type="entry name" value="Periplasmic binding protein-like I"/>
    <property type="match status" value="1"/>
</dbReference>
<reference evidence="10" key="1">
    <citation type="submission" date="2018-09" db="EMBL/GenBank/DDBJ databases">
        <authorList>
            <person name="Livingstone P.G."/>
            <person name="Whitworth D.E."/>
        </authorList>
    </citation>
    <scope>NUCLEOTIDE SEQUENCE [LARGE SCALE GENOMIC DNA]</scope>
    <source>
        <strain evidence="10">CA051B</strain>
    </source>
</reference>
<dbReference type="RefSeq" id="WP_120647643.1">
    <property type="nucleotide sequence ID" value="NZ_RAWB01000590.1"/>
</dbReference>
<proteinExistence type="inferred from homology"/>
<evidence type="ECO:0000256" key="4">
    <source>
        <dbReference type="ARBA" id="ARBA00022729"/>
    </source>
</evidence>
<dbReference type="PANTHER" id="PTHR34296">
    <property type="entry name" value="TRANSCRIPTIONAL ACTIVATOR PROTEIN MED"/>
    <property type="match status" value="1"/>
</dbReference>
<evidence type="ECO:0000256" key="3">
    <source>
        <dbReference type="ARBA" id="ARBA00022475"/>
    </source>
</evidence>
<keyword evidence="10" id="KW-1185">Reference proteome</keyword>
<evidence type="ECO:0000256" key="5">
    <source>
        <dbReference type="ARBA" id="ARBA00023136"/>
    </source>
</evidence>
<dbReference type="InterPro" id="IPR050957">
    <property type="entry name" value="BMP_lipoprotein"/>
</dbReference>
<dbReference type="PROSITE" id="PS51257">
    <property type="entry name" value="PROKAR_LIPOPROTEIN"/>
    <property type="match status" value="1"/>
</dbReference>
<keyword evidence="4" id="KW-0732">Signal</keyword>
<sequence length="376" mass="39425">MSPHRRVVSLALCLLAASAGCKQEAPSPARSEGAPSKPSSPKPTIGLVLGLGGRGDHAFNDSALRGLELWAAGLQYTQGGYQEAAANPERPDPLGITPMVLQSRVAEDYEPNLQLLAEQQVSLAMGVGFMLENAVEEVARKNPTLPFLLVDSPLLDAKGRAISLPNVRTVVFREEEGCFLAGALAGLTTKTGRVGMVGGMEIPLVKRYEAGFRAGVAATNPKATVLVNYTGSFTDFALGKQVGQDLLLKNTDVLFAAAGVDGLGAIQAVKEARDAGRSVYVIGVDSDPSHLAPQAVLSAVLKRVDRVVYEAIRDQRQGRLSGGTLSLGLKEGGMDLAPVRLDFPGKAEALRTVEALRARIISGELKVPTSPGASSP</sequence>
<feature type="region of interest" description="Disordered" evidence="7">
    <location>
        <begin position="24"/>
        <end position="45"/>
    </location>
</feature>
<evidence type="ECO:0000256" key="6">
    <source>
        <dbReference type="ARBA" id="ARBA00023288"/>
    </source>
</evidence>
<comment type="caution">
    <text evidence="9">The sequence shown here is derived from an EMBL/GenBank/DDBJ whole genome shotgun (WGS) entry which is preliminary data.</text>
</comment>
<evidence type="ECO:0000313" key="10">
    <source>
        <dbReference type="Proteomes" id="UP000272888"/>
    </source>
</evidence>
<name>A0A3A8NKH5_9BACT</name>
<dbReference type="Proteomes" id="UP000272888">
    <property type="component" value="Unassembled WGS sequence"/>
</dbReference>
<dbReference type="GO" id="GO:0005886">
    <property type="term" value="C:plasma membrane"/>
    <property type="evidence" value="ECO:0007669"/>
    <property type="project" value="UniProtKB-SubCell"/>
</dbReference>
<comment type="similarity">
    <text evidence="2">Belongs to the BMP lipoprotein family.</text>
</comment>
<dbReference type="EMBL" id="RAWB01000590">
    <property type="protein sequence ID" value="RKH44857.1"/>
    <property type="molecule type" value="Genomic_DNA"/>
</dbReference>
<dbReference type="InterPro" id="IPR003760">
    <property type="entry name" value="PnrA-like"/>
</dbReference>
<keyword evidence="3" id="KW-1003">Cell membrane</keyword>
<organism evidence="9 10">
    <name type="scientific">Corallococcus llansteffanensis</name>
    <dbReference type="NCBI Taxonomy" id="2316731"/>
    <lineage>
        <taxon>Bacteria</taxon>
        <taxon>Pseudomonadati</taxon>
        <taxon>Myxococcota</taxon>
        <taxon>Myxococcia</taxon>
        <taxon>Myxococcales</taxon>
        <taxon>Cystobacterineae</taxon>
        <taxon>Myxococcaceae</taxon>
        <taxon>Corallococcus</taxon>
    </lineage>
</organism>
<evidence type="ECO:0000256" key="7">
    <source>
        <dbReference type="SAM" id="MobiDB-lite"/>
    </source>
</evidence>
<dbReference type="AlphaFoldDB" id="A0A3A8NKH5"/>
<dbReference type="CDD" id="cd06354">
    <property type="entry name" value="PBP1_PrnA-like"/>
    <property type="match status" value="1"/>
</dbReference>
<dbReference type="InterPro" id="IPR028082">
    <property type="entry name" value="Peripla_BP_I"/>
</dbReference>
<comment type="subcellular location">
    <subcellularLocation>
        <location evidence="1">Cell membrane</location>
        <topology evidence="1">Lipid-anchor</topology>
    </subcellularLocation>
</comment>
<keyword evidence="5" id="KW-0472">Membrane</keyword>